<keyword evidence="3" id="KW-1185">Reference proteome</keyword>
<dbReference type="PANTHER" id="PTHR17901">
    <property type="entry name" value="MAGNESIUM-DEPENDENT PHOSPHATASE 1 MDP1"/>
    <property type="match status" value="1"/>
</dbReference>
<organism evidence="2 3">
    <name type="scientific">Handroanthus impetiginosus</name>
    <dbReference type="NCBI Taxonomy" id="429701"/>
    <lineage>
        <taxon>Eukaryota</taxon>
        <taxon>Viridiplantae</taxon>
        <taxon>Streptophyta</taxon>
        <taxon>Embryophyta</taxon>
        <taxon>Tracheophyta</taxon>
        <taxon>Spermatophyta</taxon>
        <taxon>Magnoliopsida</taxon>
        <taxon>eudicotyledons</taxon>
        <taxon>Gunneridae</taxon>
        <taxon>Pentapetalae</taxon>
        <taxon>asterids</taxon>
        <taxon>lamiids</taxon>
        <taxon>Lamiales</taxon>
        <taxon>Bignoniaceae</taxon>
        <taxon>Crescentiina</taxon>
        <taxon>Tabebuia alliance</taxon>
        <taxon>Handroanthus</taxon>
    </lineage>
</organism>
<accession>A0A2G9HSG7</accession>
<comment type="caution">
    <text evidence="2">The sequence shown here is derived from an EMBL/GenBank/DDBJ whole genome shotgun (WGS) entry which is preliminary data.</text>
</comment>
<proteinExistence type="predicted"/>
<dbReference type="InterPro" id="IPR023214">
    <property type="entry name" value="HAD_sf"/>
</dbReference>
<dbReference type="STRING" id="429701.A0A2G9HSG7"/>
<dbReference type="EMBL" id="NKXS01001127">
    <property type="protein sequence ID" value="PIN20464.1"/>
    <property type="molecule type" value="Genomic_DNA"/>
</dbReference>
<protein>
    <submittedName>
        <fullName evidence="2">Protein-tyrosine-phosphatase</fullName>
        <ecNumber evidence="2">3.1.3.48</ecNumber>
    </submittedName>
</protein>
<name>A0A2G9HSG7_9LAMI</name>
<dbReference type="Pfam" id="PF12689">
    <property type="entry name" value="Acid_PPase"/>
    <property type="match status" value="1"/>
</dbReference>
<dbReference type="OrthoDB" id="2865258at2759"/>
<dbReference type="GO" id="GO:0004725">
    <property type="term" value="F:protein tyrosine phosphatase activity"/>
    <property type="evidence" value="ECO:0007669"/>
    <property type="project" value="UniProtKB-EC"/>
</dbReference>
<dbReference type="Proteomes" id="UP000231279">
    <property type="component" value="Unassembled WGS sequence"/>
</dbReference>
<dbReference type="GO" id="GO:0003993">
    <property type="term" value="F:acid phosphatase activity"/>
    <property type="evidence" value="ECO:0007669"/>
    <property type="project" value="TreeGrafter"/>
</dbReference>
<dbReference type="InterPro" id="IPR010036">
    <property type="entry name" value="MDP_1_eu_arc"/>
</dbReference>
<evidence type="ECO:0000256" key="1">
    <source>
        <dbReference type="SAM" id="MobiDB-lite"/>
    </source>
</evidence>
<sequence length="67" mass="7404">MLFFNDEGHNKDAVSKMGITSIFMGNGVNLGALRQGLSKFSQNHSPMEGKKQRQKSLKKSSSSETEE</sequence>
<gene>
    <name evidence="2" type="ORF">CDL12_06845</name>
</gene>
<keyword evidence="2" id="KW-0378">Hydrolase</keyword>
<dbReference type="AlphaFoldDB" id="A0A2G9HSG7"/>
<dbReference type="PANTHER" id="PTHR17901:SF14">
    <property type="entry name" value="MAGNESIUM-DEPENDENT PHOSPHATASE 1"/>
    <property type="match status" value="1"/>
</dbReference>
<dbReference type="EC" id="3.1.3.48" evidence="2"/>
<feature type="region of interest" description="Disordered" evidence="1">
    <location>
        <begin position="37"/>
        <end position="67"/>
    </location>
</feature>
<evidence type="ECO:0000313" key="2">
    <source>
        <dbReference type="EMBL" id="PIN20464.1"/>
    </source>
</evidence>
<reference evidence="3" key="1">
    <citation type="journal article" date="2018" name="Gigascience">
        <title>Genome assembly of the Pink Ipe (Handroanthus impetiginosus, Bignoniaceae), a highly valued, ecologically keystone Neotropical timber forest tree.</title>
        <authorList>
            <person name="Silva-Junior O.B."/>
            <person name="Grattapaglia D."/>
            <person name="Novaes E."/>
            <person name="Collevatti R.G."/>
        </authorList>
    </citation>
    <scope>NUCLEOTIDE SEQUENCE [LARGE SCALE GENOMIC DNA]</scope>
    <source>
        <strain evidence="3">cv. UFG-1</strain>
    </source>
</reference>
<evidence type="ECO:0000313" key="3">
    <source>
        <dbReference type="Proteomes" id="UP000231279"/>
    </source>
</evidence>
<dbReference type="Gene3D" id="3.40.50.1000">
    <property type="entry name" value="HAD superfamily/HAD-like"/>
    <property type="match status" value="1"/>
</dbReference>